<protein>
    <submittedName>
        <fullName evidence="1">Uncharacterized protein</fullName>
    </submittedName>
</protein>
<name>A0A835XKC7_9CHLO</name>
<dbReference type="GO" id="GO:0020037">
    <property type="term" value="F:heme binding"/>
    <property type="evidence" value="ECO:0007669"/>
    <property type="project" value="InterPro"/>
</dbReference>
<dbReference type="EMBL" id="JAEHOE010000124">
    <property type="protein sequence ID" value="KAG2485703.1"/>
    <property type="molecule type" value="Genomic_DNA"/>
</dbReference>
<comment type="caution">
    <text evidence="1">The sequence shown here is derived from an EMBL/GenBank/DDBJ whole genome shotgun (WGS) entry which is preliminary data.</text>
</comment>
<accession>A0A835XKC7</accession>
<proteinExistence type="predicted"/>
<dbReference type="OrthoDB" id="10666950at2759"/>
<organism evidence="1 2">
    <name type="scientific">Edaphochlamys debaryana</name>
    <dbReference type="NCBI Taxonomy" id="47281"/>
    <lineage>
        <taxon>Eukaryota</taxon>
        <taxon>Viridiplantae</taxon>
        <taxon>Chlorophyta</taxon>
        <taxon>core chlorophytes</taxon>
        <taxon>Chlorophyceae</taxon>
        <taxon>CS clade</taxon>
        <taxon>Chlamydomonadales</taxon>
        <taxon>Chlamydomonadales incertae sedis</taxon>
        <taxon>Edaphochlamys</taxon>
    </lineage>
</organism>
<keyword evidence="2" id="KW-1185">Reference proteome</keyword>
<evidence type="ECO:0000313" key="2">
    <source>
        <dbReference type="Proteomes" id="UP000612055"/>
    </source>
</evidence>
<dbReference type="Proteomes" id="UP000612055">
    <property type="component" value="Unassembled WGS sequence"/>
</dbReference>
<dbReference type="GO" id="GO:0019825">
    <property type="term" value="F:oxygen binding"/>
    <property type="evidence" value="ECO:0007669"/>
    <property type="project" value="InterPro"/>
</dbReference>
<evidence type="ECO:0000313" key="1">
    <source>
        <dbReference type="EMBL" id="KAG2485703.1"/>
    </source>
</evidence>
<dbReference type="InterPro" id="IPR012292">
    <property type="entry name" value="Globin/Proto"/>
</dbReference>
<sequence>MGQASSCSALGAAVAEAPVSKEELRRAATSILEWENLQKTKEHFSKAWVTKDITQTHLQRLGGRHMLEILEAKWHQKLVGDPRLSRLLEGVDAAPLRLALFTCVQHELGHKPGAHALPHHALSSPSLAHAATSRALTSSLTSRALTSRGLTNTGLSSRALTSRGLSGMLVQQATPLHYRSAVQILEEARDTLLAERGFAPEDFDAALSLAGDTMREMGAPDYLAEEVVAHLREYKDVVFDSGADDLLSLPVAPQP</sequence>
<dbReference type="Gene3D" id="1.10.490.10">
    <property type="entry name" value="Globins"/>
    <property type="match status" value="1"/>
</dbReference>
<dbReference type="AlphaFoldDB" id="A0A835XKC7"/>
<reference evidence="1" key="1">
    <citation type="journal article" date="2020" name="bioRxiv">
        <title>Comparative genomics of Chlamydomonas.</title>
        <authorList>
            <person name="Craig R.J."/>
            <person name="Hasan A.R."/>
            <person name="Ness R.W."/>
            <person name="Keightley P.D."/>
        </authorList>
    </citation>
    <scope>NUCLEOTIDE SEQUENCE</scope>
    <source>
        <strain evidence="1">CCAP 11/70</strain>
    </source>
</reference>
<gene>
    <name evidence="1" type="ORF">HYH03_015588</name>
</gene>